<evidence type="ECO:0000256" key="2">
    <source>
        <dbReference type="ARBA" id="ARBA00023098"/>
    </source>
</evidence>
<evidence type="ECO:0000256" key="3">
    <source>
        <dbReference type="PROSITE-ProRule" id="PRU01161"/>
    </source>
</evidence>
<dbReference type="InterPro" id="IPR016035">
    <property type="entry name" value="Acyl_Trfase/lysoPLipase"/>
</dbReference>
<comment type="caution">
    <text evidence="3">Lacks conserved residue(s) required for the propagation of feature annotation.</text>
</comment>
<dbReference type="SUPFAM" id="SSF52151">
    <property type="entry name" value="FabD/lysophospholipase-like"/>
    <property type="match status" value="1"/>
</dbReference>
<feature type="active site" description="Nucleophile" evidence="3">
    <location>
        <position position="103"/>
    </location>
</feature>
<keyword evidence="3" id="KW-0442">Lipid degradation</keyword>
<dbReference type="Gene3D" id="3.40.1090.10">
    <property type="entry name" value="Cytosolic phospholipase A2 catalytic domain"/>
    <property type="match status" value="1"/>
</dbReference>
<proteinExistence type="inferred from homology"/>
<organism evidence="5 6">
    <name type="scientific">Microbulbifer variabilis</name>
    <dbReference type="NCBI Taxonomy" id="266805"/>
    <lineage>
        <taxon>Bacteria</taxon>
        <taxon>Pseudomonadati</taxon>
        <taxon>Pseudomonadota</taxon>
        <taxon>Gammaproteobacteria</taxon>
        <taxon>Cellvibrionales</taxon>
        <taxon>Microbulbiferaceae</taxon>
        <taxon>Microbulbifer</taxon>
    </lineage>
</organism>
<comment type="similarity">
    <text evidence="1">Belongs to the patatin family.</text>
</comment>
<reference evidence="5" key="1">
    <citation type="submission" date="2022-02" db="EMBL/GenBank/DDBJ databases">
        <title>Coral-associated bacteria.</title>
        <authorList>
            <person name="Tang K."/>
            <person name="Wang X."/>
        </authorList>
    </citation>
    <scope>NUCLEOTIDE SEQUENCE</scope>
    <source>
        <strain evidence="5">SCSIO 43006</strain>
    </source>
</reference>
<feature type="domain" description="PNPLA" evidence="4">
    <location>
        <begin position="65"/>
        <end position="280"/>
    </location>
</feature>
<dbReference type="Proteomes" id="UP001055658">
    <property type="component" value="Chromosome"/>
</dbReference>
<evidence type="ECO:0000313" key="5">
    <source>
        <dbReference type="EMBL" id="USD21337.1"/>
    </source>
</evidence>
<dbReference type="CDD" id="cd07199">
    <property type="entry name" value="Pat17_PNPLA8_PNPLA9_like"/>
    <property type="match status" value="1"/>
</dbReference>
<evidence type="ECO:0000313" key="6">
    <source>
        <dbReference type="Proteomes" id="UP001055658"/>
    </source>
</evidence>
<feature type="active site" description="Proton acceptor" evidence="3">
    <location>
        <position position="267"/>
    </location>
</feature>
<dbReference type="EMBL" id="CP092418">
    <property type="protein sequence ID" value="USD21337.1"/>
    <property type="molecule type" value="Genomic_DNA"/>
</dbReference>
<dbReference type="PANTHER" id="PTHR32176">
    <property type="entry name" value="XYLOSE ISOMERASE"/>
    <property type="match status" value="1"/>
</dbReference>
<dbReference type="PANTHER" id="PTHR32176:SF92">
    <property type="entry name" value="XYLOSE ISOMERASE"/>
    <property type="match status" value="1"/>
</dbReference>
<keyword evidence="3" id="KW-0378">Hydrolase</keyword>
<accession>A0ABY4VAL9</accession>
<dbReference type="PROSITE" id="PS51635">
    <property type="entry name" value="PNPLA"/>
    <property type="match status" value="1"/>
</dbReference>
<evidence type="ECO:0000256" key="1">
    <source>
        <dbReference type="ARBA" id="ARBA00010240"/>
    </source>
</evidence>
<evidence type="ECO:0000259" key="4">
    <source>
        <dbReference type="PROSITE" id="PS51635"/>
    </source>
</evidence>
<sequence length="405" mass="46436">MLKLAGQITKRLFFTLTTLSGAYALTAYIYNKCFPQSVTFNREFISKRFVRNLDHLQDKDTIKVLIITGGGVRGLIPLYVLQYIEKNLGKPINEVFDVFAGVSTGAVIATGINIPGKAIPDYYGKNISHLDYLINIYKDETTYIFKSPWYHKLLTGAGLFSPAYFGRRLHEIMEKYYTKDLKFNDLDNYVIIPTLNIDSGEIFLFKNRGDAALDLPTNSLYQLVTAAASAETAFPPVSFESMKSNFQSSFKIYPTAKEKGICCVFADAAIAINNPSSLILRDIIHEFPEKKYYILVLCSGYPKLLSSSMKYHSLRKWGRIHWAHDALTNIQRSMDKNQLYTLEIAKILSQKGRIEYDFLNVDIDHPFVGIFDYDLLHHLKYYSEKLIKENKCSLRNIIRHLNRMD</sequence>
<feature type="short sequence motif" description="GXSXG" evidence="3">
    <location>
        <begin position="101"/>
        <end position="105"/>
    </location>
</feature>
<keyword evidence="2 3" id="KW-0443">Lipid metabolism</keyword>
<dbReference type="Pfam" id="PF01734">
    <property type="entry name" value="Patatin"/>
    <property type="match status" value="1"/>
</dbReference>
<dbReference type="RefSeq" id="WP_252083735.1">
    <property type="nucleotide sequence ID" value="NZ_CP092418.1"/>
</dbReference>
<protein>
    <submittedName>
        <fullName evidence="5">Patatin-like phospholipase family protein</fullName>
    </submittedName>
</protein>
<feature type="short sequence motif" description="GXGXXG" evidence="3">
    <location>
        <begin position="69"/>
        <end position="74"/>
    </location>
</feature>
<keyword evidence="6" id="KW-1185">Reference proteome</keyword>
<name>A0ABY4VAL9_9GAMM</name>
<gene>
    <name evidence="5" type="ORF">MJO52_20100</name>
</gene>
<dbReference type="InterPro" id="IPR002641">
    <property type="entry name" value="PNPLA_dom"/>
</dbReference>